<keyword evidence="4" id="KW-0326">Glycosidase</keyword>
<dbReference type="Gene3D" id="1.20.1270.50">
    <property type="entry name" value="Glycoside hydrolase family 38, central domain"/>
    <property type="match status" value="1"/>
</dbReference>
<dbReference type="InterPro" id="IPR011682">
    <property type="entry name" value="Glyco_hydro_38_C"/>
</dbReference>
<dbReference type="PANTHER" id="PTHR46017:SF1">
    <property type="entry name" value="ALPHA-MANNOSIDASE 2C1"/>
    <property type="match status" value="1"/>
</dbReference>
<evidence type="ECO:0000313" key="7">
    <source>
        <dbReference type="Proteomes" id="UP001324533"/>
    </source>
</evidence>
<dbReference type="InterPro" id="IPR000602">
    <property type="entry name" value="Glyco_hydro_38_N"/>
</dbReference>
<dbReference type="InterPro" id="IPR015341">
    <property type="entry name" value="Glyco_hydro_38_cen"/>
</dbReference>
<dbReference type="EMBL" id="CP139779">
    <property type="protein sequence ID" value="WQB69895.1"/>
    <property type="molecule type" value="Genomic_DNA"/>
</dbReference>
<feature type="domain" description="Glycoside hydrolase family 38 central" evidence="5">
    <location>
        <begin position="521"/>
        <end position="599"/>
    </location>
</feature>
<organism evidence="6 7">
    <name type="scientific">Microbacterium invictum</name>
    <dbReference type="NCBI Taxonomy" id="515415"/>
    <lineage>
        <taxon>Bacteria</taxon>
        <taxon>Bacillati</taxon>
        <taxon>Actinomycetota</taxon>
        <taxon>Actinomycetes</taxon>
        <taxon>Micrococcales</taxon>
        <taxon>Microbacteriaceae</taxon>
        <taxon>Microbacterium</taxon>
    </lineage>
</organism>
<sequence>MHSDHALVEARLRRFTADHLTPAVYRDAHPLRAAAWSVPREPVPFDEAVGQPFEPVPLGWRWGRAWSTVWFRVTGALPASWRDGAPAGTKVEVLVDFGYNRSRSGFQAEGLVYRPDGTPIKAIAPLNSWVSWNPADGDVDLLIEAAANPDVAGEYTFEPTPLGEWDAAGDEPLYELRQLEVALRDETVWELVQDVWTLTGLMQELPESSSRRHEILRALETMMDAVDPDDVAATAENGRHMLRGVLSAPASASAHRILATGHAHIDSAWLWPIRETVRKCARTFTNVAALMDDDPDFVFSCSSAQQYAWLKEHHPRVYARIREKVSAGTFVPVGGMWVESDTNMPGSEALARQFVAGKRFFVEEFGIECEEAWLPDSFGYSAALPQIVAAAGERWFLTQKISWNQTNRFPHHTFRWEGIDGTRVFTHFPPVDTYISELSGAELAHAERNFSEKGRATMSLVPFGWGDGGGGPTREMLAAAQRTADLEGSPRVTVGAPRDFFAAAEEEYPDAPVWAGEMYLELHRGVFTSQLRTKQGNRRNEALLREAELWATTAAVRRGHPYPAERLRRAWETVMLLQFHDILPGSAIAWVHREAEERHAAVSAELAEIIADALDALDPLDALDALRADESSAHDRGRVRVNASPFPRAGTPALGAAVTSEPVREVEVTGPTRADDDIVLDNGLVRVVVDAAGHIRSLASHADGRDAVPPGVAFGVLRLHRDLPNLWDAWDLDAHYRRTVTELTALDERTVERTIESTVDGTVEGDADGGAAVVVVRRFGASSVSERIVLRPGAADLELAFEIDWHEREKILKLAMPFDVHADRVAAETQFGHVFRPTHTNTSWDDARFEACQHRFVHLAEPGWGVAVANDSTYGYDVERQTRDDGGTTTSVRFSLLRAAVFPDPDADQGRHVLRFRVRPGAEVMDAVALGYALAFPLREARRPLAPLVSSTAPSVLVETVKQAEDGSGDVIVRVYEAGGRRARTRIGFHARSASVHLTDLLERELDGDMGSVSATDDGCAIDLDFRPFQFRTLRFSGVGA</sequence>
<dbReference type="SUPFAM" id="SSF88713">
    <property type="entry name" value="Glycoside hydrolase/deacetylase"/>
    <property type="match status" value="1"/>
</dbReference>
<dbReference type="InterPro" id="IPR011330">
    <property type="entry name" value="Glyco_hydro/deAcase_b/a-brl"/>
</dbReference>
<keyword evidence="3 6" id="KW-0378">Hydrolase</keyword>
<dbReference type="Gene3D" id="3.20.110.10">
    <property type="entry name" value="Glycoside hydrolase 38, N terminal domain"/>
    <property type="match status" value="1"/>
</dbReference>
<evidence type="ECO:0000256" key="2">
    <source>
        <dbReference type="ARBA" id="ARBA00022723"/>
    </source>
</evidence>
<dbReference type="Proteomes" id="UP001324533">
    <property type="component" value="Chromosome"/>
</dbReference>
<dbReference type="PANTHER" id="PTHR46017">
    <property type="entry name" value="ALPHA-MANNOSIDASE 2C1"/>
    <property type="match status" value="1"/>
</dbReference>
<dbReference type="RefSeq" id="WP_322410023.1">
    <property type="nucleotide sequence ID" value="NZ_CP139779.1"/>
</dbReference>
<evidence type="ECO:0000313" key="6">
    <source>
        <dbReference type="EMBL" id="WQB69895.1"/>
    </source>
</evidence>
<dbReference type="SMART" id="SM00872">
    <property type="entry name" value="Alpha-mann_mid"/>
    <property type="match status" value="1"/>
</dbReference>
<dbReference type="InterPro" id="IPR037094">
    <property type="entry name" value="Glyco_hydro_38_cen_sf"/>
</dbReference>
<keyword evidence="2" id="KW-0479">Metal-binding</keyword>
<gene>
    <name evidence="6" type="ORF">T9R20_14525</name>
</gene>
<dbReference type="InterPro" id="IPR028995">
    <property type="entry name" value="Glyco_hydro_57/38_cen_sf"/>
</dbReference>
<dbReference type="Gene3D" id="2.70.98.30">
    <property type="entry name" value="Golgi alpha-mannosidase II, domain 4"/>
    <property type="match status" value="1"/>
</dbReference>
<evidence type="ECO:0000256" key="4">
    <source>
        <dbReference type="ARBA" id="ARBA00023295"/>
    </source>
</evidence>
<evidence type="ECO:0000256" key="1">
    <source>
        <dbReference type="ARBA" id="ARBA00009792"/>
    </source>
</evidence>
<proteinExistence type="inferred from homology"/>
<accession>A0ABZ0V8E3</accession>
<keyword evidence="7" id="KW-1185">Reference proteome</keyword>
<dbReference type="GO" id="GO:0016787">
    <property type="term" value="F:hydrolase activity"/>
    <property type="evidence" value="ECO:0007669"/>
    <property type="project" value="UniProtKB-KW"/>
</dbReference>
<dbReference type="Pfam" id="PF07748">
    <property type="entry name" value="Glyco_hydro_38C"/>
    <property type="match status" value="1"/>
</dbReference>
<evidence type="ECO:0000256" key="3">
    <source>
        <dbReference type="ARBA" id="ARBA00022801"/>
    </source>
</evidence>
<dbReference type="SUPFAM" id="SSF88688">
    <property type="entry name" value="Families 57/38 glycoside transferase middle domain"/>
    <property type="match status" value="1"/>
</dbReference>
<evidence type="ECO:0000259" key="5">
    <source>
        <dbReference type="SMART" id="SM00872"/>
    </source>
</evidence>
<dbReference type="Pfam" id="PF17677">
    <property type="entry name" value="Glyco_hydro38C2"/>
    <property type="match status" value="1"/>
</dbReference>
<dbReference type="Pfam" id="PF01074">
    <property type="entry name" value="Glyco_hydro_38N"/>
    <property type="match status" value="1"/>
</dbReference>
<comment type="similarity">
    <text evidence="1">Belongs to the glycosyl hydrolase 38 family.</text>
</comment>
<reference evidence="6 7" key="1">
    <citation type="submission" date="2023-06" db="EMBL/GenBank/DDBJ databases">
        <title>Rock-solubilizing bacteria, Microbacterium invictum, promotes re-establishment of vegetation in rocky wasteland by accelerating rock bio-weathering and reshaping soil bacterial community.</title>
        <authorList>
            <person name="Liu C."/>
        </authorList>
    </citation>
    <scope>NUCLEOTIDE SEQUENCE [LARGE SCALE GENOMIC DNA]</scope>
    <source>
        <strain evidence="6 7">X-18</strain>
    </source>
</reference>
<dbReference type="Pfam" id="PF22907">
    <property type="entry name" value="Ams1-like_1st"/>
    <property type="match status" value="1"/>
</dbReference>
<dbReference type="CDD" id="cd10789">
    <property type="entry name" value="GH38N_AMII_ER_cytosolic"/>
    <property type="match status" value="1"/>
</dbReference>
<dbReference type="InterPro" id="IPR011013">
    <property type="entry name" value="Gal_mutarotase_sf_dom"/>
</dbReference>
<dbReference type="Pfam" id="PF09261">
    <property type="entry name" value="Alpha-mann_mid"/>
    <property type="match status" value="1"/>
</dbReference>
<protein>
    <submittedName>
        <fullName evidence="6">Glycoside hydrolase family 38 C-terminal domain-containing protein</fullName>
    </submittedName>
</protein>
<dbReference type="InterPro" id="IPR041147">
    <property type="entry name" value="GH38_C"/>
</dbReference>
<dbReference type="SUPFAM" id="SSF74650">
    <property type="entry name" value="Galactose mutarotase-like"/>
    <property type="match status" value="1"/>
</dbReference>
<name>A0ABZ0V8E3_9MICO</name>
<dbReference type="InterPro" id="IPR027291">
    <property type="entry name" value="Glyco_hydro_38_N_sf"/>
</dbReference>
<dbReference type="InterPro" id="IPR054723">
    <property type="entry name" value="Ams1-like_N"/>
</dbReference>